<comment type="caution">
    <text evidence="1">The sequence shown here is derived from an EMBL/GenBank/DDBJ whole genome shotgun (WGS) entry which is preliminary data.</text>
</comment>
<reference evidence="1 2" key="1">
    <citation type="submission" date="2019-04" db="EMBL/GenBank/DDBJ databases">
        <title>Genome of a novel bacterium Candidatus Jettenia ecosi reconstructed from metagenome of an anammox bioreactor.</title>
        <authorList>
            <person name="Mardanov A.V."/>
            <person name="Beletsky A.V."/>
            <person name="Ravin N.V."/>
            <person name="Botchkova E.A."/>
            <person name="Litti Y.V."/>
            <person name="Nozhevnikova A.N."/>
        </authorList>
    </citation>
    <scope>NUCLEOTIDE SEQUENCE [LARGE SCALE GENOMIC DNA]</scope>
    <source>
        <strain evidence="1">J2</strain>
    </source>
</reference>
<organism evidence="1 2">
    <name type="scientific">Candidatus Jettenia ecosi</name>
    <dbReference type="NCBI Taxonomy" id="2494326"/>
    <lineage>
        <taxon>Bacteria</taxon>
        <taxon>Pseudomonadati</taxon>
        <taxon>Planctomycetota</taxon>
        <taxon>Candidatus Brocadiia</taxon>
        <taxon>Candidatus Brocadiales</taxon>
        <taxon>Candidatus Brocadiaceae</taxon>
        <taxon>Candidatus Jettenia</taxon>
    </lineage>
</organism>
<gene>
    <name evidence="1" type="ORF">JETT_2996</name>
</gene>
<sequence length="85" mass="9549">MRDIAAIASTFPVYNITCSPLKCCIQHLKTTRINSSSSKAQYNTTVYSPVILYLAHPSFPGRPFLNPHTFCVHSLQTLSSYYSFT</sequence>
<protein>
    <submittedName>
        <fullName evidence="1">Uncharacterized protein</fullName>
    </submittedName>
</protein>
<dbReference type="EMBL" id="SULG01000083">
    <property type="protein sequence ID" value="TLD40735.1"/>
    <property type="molecule type" value="Genomic_DNA"/>
</dbReference>
<evidence type="ECO:0000313" key="1">
    <source>
        <dbReference type="EMBL" id="TLD40735.1"/>
    </source>
</evidence>
<accession>A0A533Q806</accession>
<name>A0A533Q806_9BACT</name>
<dbReference type="AlphaFoldDB" id="A0A533Q806"/>
<evidence type="ECO:0000313" key="2">
    <source>
        <dbReference type="Proteomes" id="UP000319783"/>
    </source>
</evidence>
<proteinExistence type="predicted"/>
<dbReference type="Proteomes" id="UP000319783">
    <property type="component" value="Unassembled WGS sequence"/>
</dbReference>